<organism evidence="5 6">
    <name type="scientific">Marinobacter zhanjiangensis</name>
    <dbReference type="NCBI Taxonomy" id="578215"/>
    <lineage>
        <taxon>Bacteria</taxon>
        <taxon>Pseudomonadati</taxon>
        <taxon>Pseudomonadota</taxon>
        <taxon>Gammaproteobacteria</taxon>
        <taxon>Pseudomonadales</taxon>
        <taxon>Marinobacteraceae</taxon>
        <taxon>Marinobacter</taxon>
    </lineage>
</organism>
<feature type="domain" description="Polyphosphate kinase-2-related" evidence="4">
    <location>
        <begin position="43"/>
        <end position="247"/>
    </location>
</feature>
<evidence type="ECO:0000256" key="2">
    <source>
        <dbReference type="ARBA" id="ARBA00022679"/>
    </source>
</evidence>
<comment type="similarity">
    <text evidence="1">Belongs to the polyphosphate kinase 2 (PPK2) family. Class I subfamily.</text>
</comment>
<proteinExistence type="inferred from homology"/>
<name>A0ABQ3B2B6_9GAMM</name>
<gene>
    <name evidence="5" type="ORF">GCM10007071_18580</name>
</gene>
<dbReference type="InterPro" id="IPR022488">
    <property type="entry name" value="PPK2-related"/>
</dbReference>
<comment type="caution">
    <text evidence="5">The sequence shown here is derived from an EMBL/GenBank/DDBJ whole genome shotgun (WGS) entry which is preliminary data.</text>
</comment>
<sequence length="272" mass="31598">MITTRFNKSWLYDPRRSRLSDYASDIDDDQVPALEPELELIGEHQRRLWANGGNACLLAFHGLDASGKDSLIRTLATYMDPAGFHAWSFGRPAGAETKHDFLWRVVPYLPALGEMAAFNRSHHEAVMAERLWPVRDEGHYNWQARYAAIRAFEQHLVQEGTTVIKVWLELSPEEHRRRLLKRLDKPRKRWKFDRSDINAWQRRDEYLAVVEEAIAATHTPEAPWLIVPADRKPVARALVARVVAEQLVHLAPEYPQYDEDVLEQYRDLLKGE</sequence>
<dbReference type="InterPro" id="IPR027417">
    <property type="entry name" value="P-loop_NTPase"/>
</dbReference>
<dbReference type="InterPro" id="IPR016898">
    <property type="entry name" value="Polyphosphate_phosphotransfera"/>
</dbReference>
<dbReference type="Gene3D" id="3.40.50.300">
    <property type="entry name" value="P-loop containing nucleotide triphosphate hydrolases"/>
    <property type="match status" value="1"/>
</dbReference>
<accession>A0ABQ3B2B6</accession>
<dbReference type="SUPFAM" id="SSF52540">
    <property type="entry name" value="P-loop containing nucleoside triphosphate hydrolases"/>
    <property type="match status" value="1"/>
</dbReference>
<evidence type="ECO:0000313" key="5">
    <source>
        <dbReference type="EMBL" id="GGY71870.1"/>
    </source>
</evidence>
<dbReference type="PANTHER" id="PTHR34383:SF3">
    <property type="entry name" value="POLYPHOSPHATE:AMP PHOSPHOTRANSFERASE"/>
    <property type="match status" value="1"/>
</dbReference>
<protein>
    <recommendedName>
        <fullName evidence="4">Polyphosphate kinase-2-related domain-containing protein</fullName>
    </recommendedName>
</protein>
<dbReference type="PANTHER" id="PTHR34383">
    <property type="entry name" value="POLYPHOSPHATE:AMP PHOSPHOTRANSFERASE-RELATED"/>
    <property type="match status" value="1"/>
</dbReference>
<keyword evidence="6" id="KW-1185">Reference proteome</keyword>
<keyword evidence="3" id="KW-0418">Kinase</keyword>
<dbReference type="RefSeq" id="WP_189575711.1">
    <property type="nucleotide sequence ID" value="NZ_BMXV01000004.1"/>
</dbReference>
<evidence type="ECO:0000259" key="4">
    <source>
        <dbReference type="Pfam" id="PF03976"/>
    </source>
</evidence>
<dbReference type="PIRSF" id="PIRSF028756">
    <property type="entry name" value="PPK2_prd"/>
    <property type="match status" value="1"/>
</dbReference>
<keyword evidence="2" id="KW-0808">Transferase</keyword>
<dbReference type="EMBL" id="BMXV01000004">
    <property type="protein sequence ID" value="GGY71870.1"/>
    <property type="molecule type" value="Genomic_DNA"/>
</dbReference>
<evidence type="ECO:0000256" key="3">
    <source>
        <dbReference type="ARBA" id="ARBA00022777"/>
    </source>
</evidence>
<dbReference type="Pfam" id="PF03976">
    <property type="entry name" value="PPK2"/>
    <property type="match status" value="1"/>
</dbReference>
<reference evidence="6" key="1">
    <citation type="journal article" date="2019" name="Int. J. Syst. Evol. Microbiol.">
        <title>The Global Catalogue of Microorganisms (GCM) 10K type strain sequencing project: providing services to taxonomists for standard genome sequencing and annotation.</title>
        <authorList>
            <consortium name="The Broad Institute Genomics Platform"/>
            <consortium name="The Broad Institute Genome Sequencing Center for Infectious Disease"/>
            <person name="Wu L."/>
            <person name="Ma J."/>
        </authorList>
    </citation>
    <scope>NUCLEOTIDE SEQUENCE [LARGE SCALE GENOMIC DNA]</scope>
    <source>
        <strain evidence="6">KCTC 22280</strain>
    </source>
</reference>
<dbReference type="Proteomes" id="UP000601597">
    <property type="component" value="Unassembled WGS sequence"/>
</dbReference>
<evidence type="ECO:0000313" key="6">
    <source>
        <dbReference type="Proteomes" id="UP000601597"/>
    </source>
</evidence>
<evidence type="ECO:0000256" key="1">
    <source>
        <dbReference type="ARBA" id="ARBA00009924"/>
    </source>
</evidence>